<proteinExistence type="inferred from homology"/>
<name>A0A1D1ZX08_AUXPR</name>
<dbReference type="PANTHER" id="PTHR31576:SF2">
    <property type="entry name" value="TATA BOX-BINDING PROTEIN-ASSOCIATED FACTOR RNA POLYMERASE I SUBUNIT B"/>
    <property type="match status" value="1"/>
</dbReference>
<dbReference type="Pfam" id="PF20644">
    <property type="entry name" value="Rrn7_cyclin_N"/>
    <property type="match status" value="1"/>
</dbReference>
<dbReference type="EMBL" id="GDKF01007150">
    <property type="protein sequence ID" value="JAT71472.1"/>
    <property type="molecule type" value="Transcribed_RNA"/>
</dbReference>
<evidence type="ECO:0000256" key="4">
    <source>
        <dbReference type="ARBA" id="ARBA00022771"/>
    </source>
</evidence>
<keyword evidence="8" id="KW-0804">Transcription</keyword>
<evidence type="ECO:0000313" key="14">
    <source>
        <dbReference type="EMBL" id="JAT71472.1"/>
    </source>
</evidence>
<feature type="compositionally biased region" description="Pro residues" evidence="10">
    <location>
        <begin position="470"/>
        <end position="484"/>
    </location>
</feature>
<dbReference type="InterPro" id="IPR033599">
    <property type="entry name" value="TAF1B/Rrn7"/>
</dbReference>
<reference evidence="14" key="1">
    <citation type="submission" date="2015-08" db="EMBL/GenBank/DDBJ databases">
        <authorList>
            <person name="Babu N.S."/>
            <person name="Beckwith C.J."/>
            <person name="Beseler K.G."/>
            <person name="Brison A."/>
            <person name="Carone J.V."/>
            <person name="Caskin T.P."/>
            <person name="Diamond M."/>
            <person name="Durham M.E."/>
            <person name="Foxe J.M."/>
            <person name="Go M."/>
            <person name="Henderson B.A."/>
            <person name="Jones I.B."/>
            <person name="McGettigan J.A."/>
            <person name="Micheletti S.J."/>
            <person name="Nasrallah M.E."/>
            <person name="Ortiz D."/>
            <person name="Piller C.R."/>
            <person name="Privatt S.R."/>
            <person name="Schneider S.L."/>
            <person name="Sharp S."/>
            <person name="Smith T.C."/>
            <person name="Stanton J.D."/>
            <person name="Ullery H.E."/>
            <person name="Wilson R.J."/>
            <person name="Serrano M.G."/>
            <person name="Buck G."/>
            <person name="Lee V."/>
            <person name="Wang Y."/>
            <person name="Carvalho R."/>
            <person name="Voegtly L."/>
            <person name="Shi R."/>
            <person name="Duckworth R."/>
            <person name="Johnson A."/>
            <person name="Loviza R."/>
            <person name="Walstead R."/>
            <person name="Shah Z."/>
            <person name="Kiflezghi M."/>
            <person name="Wade K."/>
            <person name="Ball S.L."/>
            <person name="Bradley K.W."/>
            <person name="Asai D.J."/>
            <person name="Bowman C.A."/>
            <person name="Russell D.A."/>
            <person name="Pope W.H."/>
            <person name="Jacobs-Sera D."/>
            <person name="Hendrix R.W."/>
            <person name="Hatfull G.F."/>
        </authorList>
    </citation>
    <scope>NUCLEOTIDE SEQUENCE</scope>
</reference>
<evidence type="ECO:0000256" key="8">
    <source>
        <dbReference type="ARBA" id="ARBA00023163"/>
    </source>
</evidence>
<gene>
    <name evidence="13" type="ORF">g.85971</name>
    <name evidence="14" type="ORF">g.86018</name>
</gene>
<evidence type="ECO:0000256" key="7">
    <source>
        <dbReference type="ARBA" id="ARBA00023125"/>
    </source>
</evidence>
<dbReference type="InterPro" id="IPR048538">
    <property type="entry name" value="Rrn7_cyclin_C"/>
</dbReference>
<dbReference type="EMBL" id="GDKF01009514">
    <property type="protein sequence ID" value="JAT69108.1"/>
    <property type="molecule type" value="Transcribed_RNA"/>
</dbReference>
<evidence type="ECO:0000256" key="3">
    <source>
        <dbReference type="ARBA" id="ARBA00022723"/>
    </source>
</evidence>
<dbReference type="Pfam" id="PF20645">
    <property type="entry name" value="Rrn7_cyclin_C"/>
    <property type="match status" value="1"/>
</dbReference>
<evidence type="ECO:0000256" key="5">
    <source>
        <dbReference type="ARBA" id="ARBA00022833"/>
    </source>
</evidence>
<dbReference type="GO" id="GO:0001164">
    <property type="term" value="F:RNA polymerase I core promoter sequence-specific DNA binding"/>
    <property type="evidence" value="ECO:0007669"/>
    <property type="project" value="InterPro"/>
</dbReference>
<evidence type="ECO:0000259" key="12">
    <source>
        <dbReference type="Pfam" id="PF20645"/>
    </source>
</evidence>
<evidence type="ECO:0000259" key="11">
    <source>
        <dbReference type="Pfam" id="PF20644"/>
    </source>
</evidence>
<accession>A0A1D1ZX08</accession>
<keyword evidence="7" id="KW-0238">DNA-binding</keyword>
<comment type="similarity">
    <text evidence="2">Belongs to the RRN7/TAF1B family.</text>
</comment>
<dbReference type="InterPro" id="IPR048540">
    <property type="entry name" value="Rrn7_cyclin_N"/>
</dbReference>
<dbReference type="PANTHER" id="PTHR31576">
    <property type="entry name" value="TATA BOX-BINDING PROTEIN-ASSOCIATED FACTOR RNA POLYMERASE I SUBUNIT B"/>
    <property type="match status" value="1"/>
</dbReference>
<evidence type="ECO:0000256" key="9">
    <source>
        <dbReference type="ARBA" id="ARBA00023242"/>
    </source>
</evidence>
<keyword evidence="9" id="KW-0539">Nucleus</keyword>
<feature type="domain" description="Rrn7/TAF1B N-terminal cyclin" evidence="11">
    <location>
        <begin position="83"/>
        <end position="204"/>
    </location>
</feature>
<keyword evidence="6" id="KW-0805">Transcription regulation</keyword>
<keyword evidence="3" id="KW-0479">Metal-binding</keyword>
<protein>
    <recommendedName>
        <fullName evidence="15">TATA box-binding protein-associated factor RNA polymerase I subunit B</fullName>
    </recommendedName>
</protein>
<keyword evidence="4" id="KW-0863">Zinc-finger</keyword>
<sequence length="593" mass="64708">MQEEGALCQVCWQGHMELQEGMLVCDVCGSVDQGFTQLTEEFEGGPSQRTTQRGLKKTRESGAVQERTALPVKESLRAYVEILQHLLQRQAKVLVEELGCDPGVMPLLRSLWYRCLNHSRLLHPEFCQDLTQRVHELDAKERAGGIHGRNLHGPAWLFMTTLSRVLAPHVTLELCFLAAWTARAAVSPHDITRSAASGRLPFLTLAADSEEFMAPYRALISRLYLARAGAPNAATLMHGALRLAAALRLPLPPLNAGLWLCRWRHELGLPHGVAEASEQLARLHCPPGSRAMHLRPHAPQHPWAMLMACVLCTLRFVYGLDGHGRRGETWRGDKRGAAPPEGGWVRWAAAALTRRCGATVGPTNVAEGLAMPREDLAEWLAFLRSKHFVGHSCPEDLAEACALLERAGRAFLGAALDVDATSGAAAARRPDGGDDDEAGAGRRLQAPAPGWPATPAPQPPAPISTNTSPRPAPGGPGATPPDPTPLADGTYTWIGKLGPHGWVALPSDYAAVLAACAAHVWCTPLTMHRMVLEVDWAMVRTEVKVAYEADAMEPLKLERIREEGRQLQEMRKEFRDALARMGLTEETVRMHAA</sequence>
<feature type="domain" description="Rrn7/TAF1B C-terminal cyclin" evidence="12">
    <location>
        <begin position="237"/>
        <end position="348"/>
    </location>
</feature>
<evidence type="ECO:0008006" key="15">
    <source>
        <dbReference type="Google" id="ProtNLM"/>
    </source>
</evidence>
<evidence type="ECO:0000313" key="13">
    <source>
        <dbReference type="EMBL" id="JAT69108.1"/>
    </source>
</evidence>
<keyword evidence="5" id="KW-0862">Zinc</keyword>
<evidence type="ECO:0000256" key="10">
    <source>
        <dbReference type="SAM" id="MobiDB-lite"/>
    </source>
</evidence>
<dbReference type="GO" id="GO:0042790">
    <property type="term" value="P:nucleolar large rRNA transcription by RNA polymerase I"/>
    <property type="evidence" value="ECO:0007669"/>
    <property type="project" value="TreeGrafter"/>
</dbReference>
<comment type="subcellular location">
    <subcellularLocation>
        <location evidence="1">Nucleus</location>
        <location evidence="1">Nucleolus</location>
    </subcellularLocation>
</comment>
<feature type="region of interest" description="Disordered" evidence="10">
    <location>
        <begin position="422"/>
        <end position="487"/>
    </location>
</feature>
<feature type="compositionally biased region" description="Pro residues" evidence="10">
    <location>
        <begin position="449"/>
        <end position="462"/>
    </location>
</feature>
<organism evidence="14">
    <name type="scientific">Auxenochlorella protothecoides</name>
    <name type="common">Green microalga</name>
    <name type="synonym">Chlorella protothecoides</name>
    <dbReference type="NCBI Taxonomy" id="3075"/>
    <lineage>
        <taxon>Eukaryota</taxon>
        <taxon>Viridiplantae</taxon>
        <taxon>Chlorophyta</taxon>
        <taxon>core chlorophytes</taxon>
        <taxon>Trebouxiophyceae</taxon>
        <taxon>Chlorellales</taxon>
        <taxon>Chlorellaceae</taxon>
        <taxon>Auxenochlorella</taxon>
    </lineage>
</organism>
<evidence type="ECO:0000256" key="6">
    <source>
        <dbReference type="ARBA" id="ARBA00023015"/>
    </source>
</evidence>
<dbReference type="GO" id="GO:0070860">
    <property type="term" value="C:RNA polymerase I core factor complex"/>
    <property type="evidence" value="ECO:0007669"/>
    <property type="project" value="InterPro"/>
</dbReference>
<dbReference type="AlphaFoldDB" id="A0A1D1ZX08"/>
<evidence type="ECO:0000256" key="1">
    <source>
        <dbReference type="ARBA" id="ARBA00004604"/>
    </source>
</evidence>
<evidence type="ECO:0000256" key="2">
    <source>
        <dbReference type="ARBA" id="ARBA00006899"/>
    </source>
</evidence>
<dbReference type="GO" id="GO:0008270">
    <property type="term" value="F:zinc ion binding"/>
    <property type="evidence" value="ECO:0007669"/>
    <property type="project" value="UniProtKB-KW"/>
</dbReference>